<comment type="caution">
    <text evidence="2">The sequence shown here is derived from an EMBL/GenBank/DDBJ whole genome shotgun (WGS) entry which is preliminary data.</text>
</comment>
<dbReference type="AlphaFoldDB" id="A0A7W8E7M2"/>
<dbReference type="Proteomes" id="UP000540989">
    <property type="component" value="Unassembled WGS sequence"/>
</dbReference>
<accession>A0A7W8E7M2</accession>
<feature type="transmembrane region" description="Helical" evidence="1">
    <location>
        <begin position="57"/>
        <end position="76"/>
    </location>
</feature>
<reference evidence="2 3" key="1">
    <citation type="submission" date="2020-08" db="EMBL/GenBank/DDBJ databases">
        <title>Genomic Encyclopedia of Type Strains, Phase IV (KMG-V): Genome sequencing to study the core and pangenomes of soil and plant-associated prokaryotes.</title>
        <authorList>
            <person name="Whitman W."/>
        </authorList>
    </citation>
    <scope>NUCLEOTIDE SEQUENCE [LARGE SCALE GENOMIC DNA]</scope>
    <source>
        <strain evidence="2 3">M8UP14</strain>
    </source>
</reference>
<proteinExistence type="predicted"/>
<organism evidence="2 3">
    <name type="scientific">Granulicella aggregans</name>
    <dbReference type="NCBI Taxonomy" id="474949"/>
    <lineage>
        <taxon>Bacteria</taxon>
        <taxon>Pseudomonadati</taxon>
        <taxon>Acidobacteriota</taxon>
        <taxon>Terriglobia</taxon>
        <taxon>Terriglobales</taxon>
        <taxon>Acidobacteriaceae</taxon>
        <taxon>Granulicella</taxon>
    </lineage>
</organism>
<dbReference type="EMBL" id="JACHIP010000052">
    <property type="protein sequence ID" value="MBB5061549.1"/>
    <property type="molecule type" value="Genomic_DNA"/>
</dbReference>
<sequence length="139" mass="15044">MEDTPTQKFTGFRCIIGFNLVLIALSWSAWFEGTATRVGAVDHLFGSFRLGGFRADVVWLVLSTLAIALAGLLSLLKVRNSQTARIDALLCAVEVLAFCSFVYRILTTGVLDFGLQNYAIPPLERCVLGSNGGSVSTRP</sequence>
<evidence type="ECO:0000313" key="3">
    <source>
        <dbReference type="Proteomes" id="UP000540989"/>
    </source>
</evidence>
<keyword evidence="3" id="KW-1185">Reference proteome</keyword>
<feature type="transmembrane region" description="Helical" evidence="1">
    <location>
        <begin position="88"/>
        <end position="106"/>
    </location>
</feature>
<keyword evidence="1" id="KW-0812">Transmembrane</keyword>
<keyword evidence="1" id="KW-0472">Membrane</keyword>
<feature type="transmembrane region" description="Helical" evidence="1">
    <location>
        <begin position="12"/>
        <end position="30"/>
    </location>
</feature>
<evidence type="ECO:0000256" key="1">
    <source>
        <dbReference type="SAM" id="Phobius"/>
    </source>
</evidence>
<evidence type="ECO:0000313" key="2">
    <source>
        <dbReference type="EMBL" id="MBB5061549.1"/>
    </source>
</evidence>
<keyword evidence="2" id="KW-0808">Transferase</keyword>
<keyword evidence="1" id="KW-1133">Transmembrane helix</keyword>
<protein>
    <submittedName>
        <fullName evidence="2">Phosphoglycerol transferase MdoB-like AlkP superfamily enzyme</fullName>
    </submittedName>
</protein>
<name>A0A7W8E7M2_9BACT</name>
<gene>
    <name evidence="2" type="ORF">HDF16_006285</name>
</gene>
<dbReference type="GO" id="GO:0016740">
    <property type="term" value="F:transferase activity"/>
    <property type="evidence" value="ECO:0007669"/>
    <property type="project" value="UniProtKB-KW"/>
</dbReference>